<dbReference type="Pfam" id="PF17866">
    <property type="entry name" value="AAA_lid_6"/>
    <property type="match status" value="1"/>
</dbReference>
<dbReference type="Gene3D" id="3.40.50.300">
    <property type="entry name" value="P-loop containing nucleotide triphosphate hydrolases"/>
    <property type="match status" value="1"/>
</dbReference>
<dbReference type="InterPro" id="IPR041627">
    <property type="entry name" value="AAA_lid_6"/>
</dbReference>
<feature type="compositionally biased region" description="Low complexity" evidence="4">
    <location>
        <begin position="581"/>
        <end position="590"/>
    </location>
</feature>
<dbReference type="SMART" id="SM00382">
    <property type="entry name" value="AAA"/>
    <property type="match status" value="1"/>
</dbReference>
<evidence type="ECO:0000259" key="5">
    <source>
        <dbReference type="SMART" id="SM00382"/>
    </source>
</evidence>
<dbReference type="InterPro" id="IPR003593">
    <property type="entry name" value="AAA+_ATPase"/>
</dbReference>
<feature type="region of interest" description="Disordered" evidence="4">
    <location>
        <begin position="429"/>
        <end position="751"/>
    </location>
</feature>
<sequence length="1313" mass="138681">MVAAQWWPGAAPQQRQHAIAGRVLVLPDGTCWLFGAWARWYRLHPSDGQWYLCPPPRSPVARAGARPVQQGQIAPLPAHVVPAGPDFSYEPPVSRPFLGTGFPSDLTSQVRATVESAATLPAADYPHWWPEFSSQVPSTVVVAWGVLMWCATAPVYDARLDGQMLDLWAPYRAKPLRKVDGPRWLTPPTLESLVALYAERLRASRVDAAVVVLRTMWAVASALREDARFQVRADALLEILGSTLSNPTVDYGALPYGDQAIVQQWLTRCPPHLVPSLRSEGSPGDGFRHAFYSLAETLTDHAGDPSDPAFIEPRLIAAALLAADLSVVRGDMAATIVPWLDPEVRYTVQAVLNQTGHPLRRLWPDDLRLAEPLASAVRRGGRDREEALLAAAYELDLAWCRLAGMPARPRGFPVPTAIIAGLVGRDRARATARTGTVSPPAAPQPPQPPQSAQSQPGFAPGAPAAAPAQPDRPFVQPPVAAQDQAAHQQPAYPAAASPDDRPGAYAPPAASPSDAAPHDGDPAGFLPPYTALGFGRPGTPAGSPQPGMPGSGPPGGAPGHGGPQPGVGSPQPGIPGGGAPQGAPGADVPGFGSPQPGVPGGLPHGAPGHGGSQPGAGAPGVGSPQPGQPRPDGEQQGWGQDGDGDVVPPYTALGYAPAGSPQQEPEPLTRRPSEPQRVPRPPMPPAANRQPPGTAVDEPFDVEGTRVDGPPARKAPQGPPRTRVLSDVEDTAPDPEPAPPTTRQPPPGTRIMSETMVGNFDFLDDTPAPATPVEKIPPPSDRSERRVVERFGIGFMSGPEDAAVLLGEVGERIAAWNGLPGEVAEETRVDGSPQTGVPSVLLVGSPHTGQRRLARLIALTMADAGLGDGALRAHEAEDVRDAPPDRLAALLTGTGPAVLFERFDAAVAGSSDPAGAAAAVRRARRDPANATPLVATCDPRAYQRLKQDYPGLTEAFRVYRLPDFTGVDNRMMLLHVLADERRVTVGADALEAARADLGRLRGPGDLVNARLVEAYLDQACRRHLERAGASRDRLVLSAQDLAGVAESIEPALRPPGDIGGYLSRLDALTGLTEVKEAVRELVEHAELTAERLRHGVGAKEPLHLLFTGPPGTGKTTVAGLLGGIYAAFGLLASGHVVACRPVHLAGRDRADTESRVAAMVEQALGGVLVVQEADRLDRAPAVVDELRAALHTHGDRFMLVCTGPSAEMDGFLAGNPVFRGEFGRLMTFEGMGDRDLVRLFQDYAERDLYVLDEELRAELLTRFETLRGDPAFAYARTVRTLFEQTVARQAARLAGADVTAATVARLTASDLPY</sequence>
<dbReference type="InterPro" id="IPR000641">
    <property type="entry name" value="CbxX/CfxQ"/>
</dbReference>
<comment type="similarity">
    <text evidence="1">Belongs to the CbxX/CfxQ family.</text>
</comment>
<dbReference type="GO" id="GO:0016887">
    <property type="term" value="F:ATP hydrolysis activity"/>
    <property type="evidence" value="ECO:0007669"/>
    <property type="project" value="InterPro"/>
</dbReference>
<dbReference type="InterPro" id="IPR003959">
    <property type="entry name" value="ATPase_AAA_core"/>
</dbReference>
<feature type="compositionally biased region" description="Gly residues" evidence="4">
    <location>
        <begin position="598"/>
        <end position="620"/>
    </location>
</feature>
<dbReference type="Pfam" id="PF00004">
    <property type="entry name" value="AAA"/>
    <property type="match status" value="1"/>
</dbReference>
<dbReference type="PRINTS" id="PR00819">
    <property type="entry name" value="CBXCFQXSUPER"/>
</dbReference>
<protein>
    <submittedName>
        <fullName evidence="6">Stage V sporulation protein K</fullName>
    </submittedName>
</protein>
<dbReference type="InterPro" id="IPR027417">
    <property type="entry name" value="P-loop_NTPase"/>
</dbReference>
<feature type="compositionally biased region" description="Low complexity" evidence="4">
    <location>
        <begin position="450"/>
        <end position="469"/>
    </location>
</feature>
<evidence type="ECO:0000256" key="1">
    <source>
        <dbReference type="ARBA" id="ARBA00010378"/>
    </source>
</evidence>
<organism evidence="6 7">
    <name type="scientific">Actinomadura rubteroloni</name>
    <dbReference type="NCBI Taxonomy" id="1926885"/>
    <lineage>
        <taxon>Bacteria</taxon>
        <taxon>Bacillati</taxon>
        <taxon>Actinomycetota</taxon>
        <taxon>Actinomycetes</taxon>
        <taxon>Streptosporangiales</taxon>
        <taxon>Thermomonosporaceae</taxon>
        <taxon>Actinomadura</taxon>
    </lineage>
</organism>
<dbReference type="InterPro" id="IPR050773">
    <property type="entry name" value="CbxX/CfxQ_RuBisCO_ESX"/>
</dbReference>
<evidence type="ECO:0000313" key="6">
    <source>
        <dbReference type="EMBL" id="POM26792.1"/>
    </source>
</evidence>
<keyword evidence="2" id="KW-0547">Nucleotide-binding</keyword>
<gene>
    <name evidence="6" type="primary">spoVK_2</name>
    <name evidence="6" type="ORF">BTM25_12000</name>
</gene>
<feature type="domain" description="AAA+ ATPase" evidence="5">
    <location>
        <begin position="1100"/>
        <end position="1227"/>
    </location>
</feature>
<evidence type="ECO:0000256" key="4">
    <source>
        <dbReference type="SAM" id="MobiDB-lite"/>
    </source>
</evidence>
<dbReference type="Proteomes" id="UP000242367">
    <property type="component" value="Unassembled WGS sequence"/>
</dbReference>
<evidence type="ECO:0000313" key="7">
    <source>
        <dbReference type="Proteomes" id="UP000242367"/>
    </source>
</evidence>
<dbReference type="PANTHER" id="PTHR43392:SF2">
    <property type="entry name" value="AAA-TYPE ATPASE FAMILY PROTEIN _ ANKYRIN REPEAT FAMILY PROTEIN"/>
    <property type="match status" value="1"/>
</dbReference>
<reference evidence="6 7" key="1">
    <citation type="journal article" date="2017" name="Chemistry">
        <title>Isolation, Biosynthesis and Chemical Modifications of Rubterolones A-F: Rare Tropolone Alkaloids from Actinomadura sp. 5-2.</title>
        <authorList>
            <person name="Guo H."/>
            <person name="Benndorf R."/>
            <person name="Leichnitz D."/>
            <person name="Klassen J.L."/>
            <person name="Vollmers J."/>
            <person name="Gorls H."/>
            <person name="Steinacker M."/>
            <person name="Weigel C."/>
            <person name="Dahse H.M."/>
            <person name="Kaster A.K."/>
            <person name="de Beer Z.W."/>
            <person name="Poulsen M."/>
            <person name="Beemelmanns C."/>
        </authorList>
    </citation>
    <scope>NUCLEOTIDE SEQUENCE [LARGE SCALE GENOMIC DNA]</scope>
    <source>
        <strain evidence="6 7">5-2</strain>
    </source>
</reference>
<keyword evidence="7" id="KW-1185">Reference proteome</keyword>
<accession>A0A2P4UP25</accession>
<feature type="compositionally biased region" description="Low complexity" evidence="4">
    <location>
        <begin position="477"/>
        <end position="515"/>
    </location>
</feature>
<dbReference type="EMBL" id="MTBP01000001">
    <property type="protein sequence ID" value="POM26792.1"/>
    <property type="molecule type" value="Genomic_DNA"/>
</dbReference>
<dbReference type="CDD" id="cd00009">
    <property type="entry name" value="AAA"/>
    <property type="match status" value="1"/>
</dbReference>
<dbReference type="SUPFAM" id="SSF52540">
    <property type="entry name" value="P-loop containing nucleoside triphosphate hydrolases"/>
    <property type="match status" value="1"/>
</dbReference>
<dbReference type="Gene3D" id="1.10.8.60">
    <property type="match status" value="1"/>
</dbReference>
<name>A0A2P4UP25_9ACTN</name>
<dbReference type="PANTHER" id="PTHR43392">
    <property type="entry name" value="AAA-TYPE ATPASE FAMILY PROTEIN / ANKYRIN REPEAT FAMILY PROTEIN"/>
    <property type="match status" value="1"/>
</dbReference>
<feature type="compositionally biased region" description="Pro residues" evidence="4">
    <location>
        <begin position="734"/>
        <end position="748"/>
    </location>
</feature>
<proteinExistence type="inferred from homology"/>
<evidence type="ECO:0000256" key="2">
    <source>
        <dbReference type="ARBA" id="ARBA00022741"/>
    </source>
</evidence>
<evidence type="ECO:0000256" key="3">
    <source>
        <dbReference type="ARBA" id="ARBA00022840"/>
    </source>
</evidence>
<feature type="compositionally biased region" description="Pro residues" evidence="4">
    <location>
        <begin position="440"/>
        <end position="449"/>
    </location>
</feature>
<comment type="caution">
    <text evidence="6">The sequence shown here is derived from an EMBL/GenBank/DDBJ whole genome shotgun (WGS) entry which is preliminary data.</text>
</comment>
<dbReference type="GO" id="GO:0005524">
    <property type="term" value="F:ATP binding"/>
    <property type="evidence" value="ECO:0007669"/>
    <property type="project" value="UniProtKB-KW"/>
</dbReference>
<keyword evidence="3" id="KW-0067">ATP-binding</keyword>